<keyword evidence="2" id="KW-0675">Receptor</keyword>
<evidence type="ECO:0000256" key="1">
    <source>
        <dbReference type="SAM" id="MobiDB-lite"/>
    </source>
</evidence>
<protein>
    <submittedName>
        <fullName evidence="2">Short transient receptor potential channel 3</fullName>
    </submittedName>
</protein>
<evidence type="ECO:0000313" key="2">
    <source>
        <dbReference type="EMBL" id="KAK0061324.1"/>
    </source>
</evidence>
<organism evidence="2 3">
    <name type="scientific">Biomphalaria pfeifferi</name>
    <name type="common">Bloodfluke planorb</name>
    <name type="synonym">Freshwater snail</name>
    <dbReference type="NCBI Taxonomy" id="112525"/>
    <lineage>
        <taxon>Eukaryota</taxon>
        <taxon>Metazoa</taxon>
        <taxon>Spiralia</taxon>
        <taxon>Lophotrochozoa</taxon>
        <taxon>Mollusca</taxon>
        <taxon>Gastropoda</taxon>
        <taxon>Heterobranchia</taxon>
        <taxon>Euthyneura</taxon>
        <taxon>Panpulmonata</taxon>
        <taxon>Hygrophila</taxon>
        <taxon>Lymnaeoidea</taxon>
        <taxon>Planorbidae</taxon>
        <taxon>Biomphalaria</taxon>
    </lineage>
</organism>
<proteinExistence type="predicted"/>
<name>A0AAD8FFJ0_BIOPF</name>
<feature type="non-terminal residue" evidence="2">
    <location>
        <position position="76"/>
    </location>
</feature>
<reference evidence="2" key="1">
    <citation type="journal article" date="2023" name="PLoS Negl. Trop. Dis.">
        <title>A genome sequence for Biomphalaria pfeifferi, the major vector snail for the human-infecting parasite Schistosoma mansoni.</title>
        <authorList>
            <person name="Bu L."/>
            <person name="Lu L."/>
            <person name="Laidemitt M.R."/>
            <person name="Zhang S.M."/>
            <person name="Mutuku M."/>
            <person name="Mkoji G."/>
            <person name="Steinauer M."/>
            <person name="Loker E.S."/>
        </authorList>
    </citation>
    <scope>NUCLEOTIDE SEQUENCE</scope>
    <source>
        <strain evidence="2">KasaAsao</strain>
    </source>
</reference>
<gene>
    <name evidence="2" type="ORF">Bpfe_009130</name>
</gene>
<dbReference type="Proteomes" id="UP001233172">
    <property type="component" value="Unassembled WGS sequence"/>
</dbReference>
<comment type="caution">
    <text evidence="2">The sequence shown here is derived from an EMBL/GenBank/DDBJ whole genome shotgun (WGS) entry which is preliminary data.</text>
</comment>
<keyword evidence="3" id="KW-1185">Reference proteome</keyword>
<reference evidence="2" key="2">
    <citation type="submission" date="2023-04" db="EMBL/GenBank/DDBJ databases">
        <authorList>
            <person name="Bu L."/>
            <person name="Lu L."/>
            <person name="Laidemitt M.R."/>
            <person name="Zhang S.M."/>
            <person name="Mutuku M."/>
            <person name="Mkoji G."/>
            <person name="Steinauer M."/>
            <person name="Loker E.S."/>
        </authorList>
    </citation>
    <scope>NUCLEOTIDE SEQUENCE</scope>
    <source>
        <strain evidence="2">KasaAsao</strain>
        <tissue evidence="2">Whole Snail</tissue>
    </source>
</reference>
<dbReference type="EMBL" id="JASAOG010000030">
    <property type="protein sequence ID" value="KAK0061324.1"/>
    <property type="molecule type" value="Genomic_DNA"/>
</dbReference>
<evidence type="ECO:0000313" key="3">
    <source>
        <dbReference type="Proteomes" id="UP001233172"/>
    </source>
</evidence>
<accession>A0AAD8FFJ0</accession>
<feature type="non-terminal residue" evidence="2">
    <location>
        <position position="1"/>
    </location>
</feature>
<dbReference type="AlphaFoldDB" id="A0AAD8FFJ0"/>
<feature type="region of interest" description="Disordered" evidence="1">
    <location>
        <begin position="37"/>
        <end position="59"/>
    </location>
</feature>
<sequence>QTYLELDQQVQNFTLAMLDQCQSSDEVKTVLSGKCRPMDNNYDDSGGGTTSSEETGDERGTILPLVYTAVRMEQKK</sequence>